<dbReference type="Gene3D" id="1.10.10.10">
    <property type="entry name" value="Winged helix-like DNA-binding domain superfamily/Winged helix DNA-binding domain"/>
    <property type="match status" value="1"/>
</dbReference>
<gene>
    <name evidence="2" type="ORF">HLB29_02740</name>
</gene>
<dbReference type="InterPro" id="IPR005149">
    <property type="entry name" value="Tscrpt_reg_PadR_N"/>
</dbReference>
<dbReference type="Proteomes" id="UP000713904">
    <property type="component" value="Unassembled WGS sequence"/>
</dbReference>
<dbReference type="EMBL" id="JABGBW010000001">
    <property type="protein sequence ID" value="MBC2575594.1"/>
    <property type="molecule type" value="Genomic_DNA"/>
</dbReference>
<dbReference type="PANTHER" id="PTHR33169">
    <property type="entry name" value="PADR-FAMILY TRANSCRIPTIONAL REGULATOR"/>
    <property type="match status" value="1"/>
</dbReference>
<sequence>MYYPLPAPLIEFLILSLVSQRDSYGYEISQKIKLVSSIKESTLYPILKKMEENNFLDTYKKEFQGRTRKYYVITKYGEEELEYLKREWEEYKNTIDRIIEEEVKDSE</sequence>
<accession>A0ABR6TJK4</accession>
<dbReference type="InterPro" id="IPR052509">
    <property type="entry name" value="Metal_resp_DNA-bind_regulator"/>
</dbReference>
<dbReference type="RefSeq" id="WP_185623590.1">
    <property type="nucleotide sequence ID" value="NZ_JABGBW010000001.1"/>
</dbReference>
<reference evidence="2 3" key="1">
    <citation type="submission" date="2020-05" db="EMBL/GenBank/DDBJ databases">
        <title>Draft genome of xy-202 and genomic insight in genome of the genus Peptostreptococcus.</title>
        <authorList>
            <person name="Zhang Z."/>
        </authorList>
    </citation>
    <scope>NUCLEOTIDE SEQUENCE [LARGE SCALE GENOMIC DNA]</scope>
    <source>
        <strain evidence="2 3">DSM 27025</strain>
    </source>
</reference>
<dbReference type="PANTHER" id="PTHR33169:SF14">
    <property type="entry name" value="TRANSCRIPTIONAL REGULATOR RV3488"/>
    <property type="match status" value="1"/>
</dbReference>
<evidence type="ECO:0000313" key="2">
    <source>
        <dbReference type="EMBL" id="MBC2575594.1"/>
    </source>
</evidence>
<evidence type="ECO:0000259" key="1">
    <source>
        <dbReference type="Pfam" id="PF03551"/>
    </source>
</evidence>
<dbReference type="Pfam" id="PF03551">
    <property type="entry name" value="PadR"/>
    <property type="match status" value="1"/>
</dbReference>
<protein>
    <submittedName>
        <fullName evidence="2">PadR family transcriptional regulator</fullName>
    </submittedName>
</protein>
<feature type="domain" description="Transcription regulator PadR N-terminal" evidence="1">
    <location>
        <begin position="14"/>
        <end position="82"/>
    </location>
</feature>
<keyword evidence="3" id="KW-1185">Reference proteome</keyword>
<name>A0ABR6TJK4_9FIRM</name>
<dbReference type="SUPFAM" id="SSF46785">
    <property type="entry name" value="Winged helix' DNA-binding domain"/>
    <property type="match status" value="1"/>
</dbReference>
<evidence type="ECO:0000313" key="3">
    <source>
        <dbReference type="Proteomes" id="UP000713904"/>
    </source>
</evidence>
<dbReference type="InterPro" id="IPR036390">
    <property type="entry name" value="WH_DNA-bd_sf"/>
</dbReference>
<dbReference type="InterPro" id="IPR036388">
    <property type="entry name" value="WH-like_DNA-bd_sf"/>
</dbReference>
<comment type="caution">
    <text evidence="2">The sequence shown here is derived from an EMBL/GenBank/DDBJ whole genome shotgun (WGS) entry which is preliminary data.</text>
</comment>
<organism evidence="2 3">
    <name type="scientific">Peptostreptococcus canis</name>
    <dbReference type="NCBI Taxonomy" id="1159213"/>
    <lineage>
        <taxon>Bacteria</taxon>
        <taxon>Bacillati</taxon>
        <taxon>Bacillota</taxon>
        <taxon>Clostridia</taxon>
        <taxon>Peptostreptococcales</taxon>
        <taxon>Peptostreptococcaceae</taxon>
        <taxon>Peptostreptococcus</taxon>
    </lineage>
</organism>
<proteinExistence type="predicted"/>